<dbReference type="PaxDb" id="6945-B7Q1M3"/>
<name>B7Q1M3_IXOSC</name>
<dbReference type="InParanoid" id="B7Q1M3"/>
<keyword evidence="3" id="KW-1185">Reference proteome</keyword>
<protein>
    <submittedName>
        <fullName evidence="1 2">Uncharacterized protein</fullName>
    </submittedName>
</protein>
<evidence type="ECO:0000313" key="3">
    <source>
        <dbReference type="Proteomes" id="UP000001555"/>
    </source>
</evidence>
<reference evidence="2" key="2">
    <citation type="submission" date="2020-05" db="UniProtKB">
        <authorList>
            <consortium name="EnsemblMetazoa"/>
        </authorList>
    </citation>
    <scope>IDENTIFICATION</scope>
    <source>
        <strain evidence="2">wikel</strain>
    </source>
</reference>
<accession>B7Q1M3</accession>
<dbReference type="AlphaFoldDB" id="B7Q1M3"/>
<dbReference type="EMBL" id="DS838300">
    <property type="protein sequence ID" value="EEC12738.1"/>
    <property type="molecule type" value="Genomic_DNA"/>
</dbReference>
<dbReference type="VEuPathDB" id="VectorBase:ISCI020230"/>
<dbReference type="VEuPathDB" id="VectorBase:ISCW020230"/>
<organism>
    <name type="scientific">Ixodes scapularis</name>
    <name type="common">Black-legged tick</name>
    <name type="synonym">Deer tick</name>
    <dbReference type="NCBI Taxonomy" id="6945"/>
    <lineage>
        <taxon>Eukaryota</taxon>
        <taxon>Metazoa</taxon>
        <taxon>Ecdysozoa</taxon>
        <taxon>Arthropoda</taxon>
        <taxon>Chelicerata</taxon>
        <taxon>Arachnida</taxon>
        <taxon>Acari</taxon>
        <taxon>Parasitiformes</taxon>
        <taxon>Ixodida</taxon>
        <taxon>Ixodoidea</taxon>
        <taxon>Ixodidae</taxon>
        <taxon>Ixodinae</taxon>
        <taxon>Ixodes</taxon>
    </lineage>
</organism>
<gene>
    <name evidence="1" type="ORF">IscW_ISCW020230</name>
</gene>
<proteinExistence type="predicted"/>
<reference evidence="1 3" key="1">
    <citation type="submission" date="2008-03" db="EMBL/GenBank/DDBJ databases">
        <title>Annotation of Ixodes scapularis.</title>
        <authorList>
            <consortium name="Ixodes scapularis Genome Project Consortium"/>
            <person name="Caler E."/>
            <person name="Hannick L.I."/>
            <person name="Bidwell S."/>
            <person name="Joardar V."/>
            <person name="Thiagarajan M."/>
            <person name="Amedeo P."/>
            <person name="Galinsky K.J."/>
            <person name="Schobel S."/>
            <person name="Inman J."/>
            <person name="Hostetler J."/>
            <person name="Miller J."/>
            <person name="Hammond M."/>
            <person name="Megy K."/>
            <person name="Lawson D."/>
            <person name="Kodira C."/>
            <person name="Sutton G."/>
            <person name="Meyer J."/>
            <person name="Hill C.A."/>
            <person name="Birren B."/>
            <person name="Nene V."/>
            <person name="Collins F."/>
            <person name="Alarcon-Chaidez F."/>
            <person name="Wikel S."/>
            <person name="Strausberg R."/>
        </authorList>
    </citation>
    <scope>NUCLEOTIDE SEQUENCE [LARGE SCALE GENOMIC DNA]</scope>
    <source>
        <strain evidence="3">Wikel</strain>
        <strain evidence="1">Wikel colony</strain>
    </source>
</reference>
<dbReference type="EnsemblMetazoa" id="ISCW020230-RA">
    <property type="protein sequence ID" value="ISCW020230-PA"/>
    <property type="gene ID" value="ISCW020230"/>
</dbReference>
<evidence type="ECO:0000313" key="2">
    <source>
        <dbReference type="EnsemblMetazoa" id="ISCW020230-PA"/>
    </source>
</evidence>
<evidence type="ECO:0000313" key="1">
    <source>
        <dbReference type="EMBL" id="EEC12738.1"/>
    </source>
</evidence>
<dbReference type="Proteomes" id="UP000001555">
    <property type="component" value="Unassembled WGS sequence"/>
</dbReference>
<dbReference type="EMBL" id="ABJB010750729">
    <property type="status" value="NOT_ANNOTATED_CDS"/>
    <property type="molecule type" value="Genomic_DNA"/>
</dbReference>
<dbReference type="HOGENOM" id="CLU_3071029_0_0_1"/>
<sequence>MVLLRIDLRWPRMDEESKSGSGLLPLIAAGLPSFPLPQGLERGPCMVARTPGP</sequence>